<feature type="transmembrane region" description="Helical" evidence="1">
    <location>
        <begin position="21"/>
        <end position="44"/>
    </location>
</feature>
<sequence length="297" mass="31125">MTTATTARRPLATFRLTRRVALLWLVVAVAGFFAFAYAFSHLLALFQGEALEPIVFGPTPPPTLAEWTVVSTGLVALVVVVHESIHGAFIARYGGSPSFGVGRSSFVFPYAYAESTETSYTRTEMLVVLLAPVVGITTAGVFVLALYPSPVLVVALAANTAGSIGDLWMAVALLHHPPDVRVAGLPDGTNRGFAIYRPATESASATSSRNERRPGTVVLSQVAAGTVGTFALVTTGLVVAVLWSLAVESGTVVVGDGSWLLFRHERHADGSVHLEVGATVALALSVAGGVVWALFRP</sequence>
<feature type="transmembrane region" description="Helical" evidence="1">
    <location>
        <begin position="276"/>
        <end position="295"/>
    </location>
</feature>
<dbReference type="EMBL" id="FORO01000015">
    <property type="protein sequence ID" value="SFJ13808.1"/>
    <property type="molecule type" value="Genomic_DNA"/>
</dbReference>
<feature type="transmembrane region" description="Helical" evidence="1">
    <location>
        <begin position="126"/>
        <end position="147"/>
    </location>
</feature>
<dbReference type="OMA" id="VLPYAYA"/>
<keyword evidence="1" id="KW-0472">Membrane</keyword>
<evidence type="ECO:0000313" key="2">
    <source>
        <dbReference type="EMBL" id="SFJ13808.1"/>
    </source>
</evidence>
<dbReference type="OrthoDB" id="206228at2157"/>
<feature type="transmembrane region" description="Helical" evidence="1">
    <location>
        <begin position="217"/>
        <end position="243"/>
    </location>
</feature>
<keyword evidence="1" id="KW-1133">Transmembrane helix</keyword>
<dbReference type="Pfam" id="PF11667">
    <property type="entry name" value="DUF3267"/>
    <property type="match status" value="1"/>
</dbReference>
<dbReference type="RefSeq" id="WP_005581523.1">
    <property type="nucleotide sequence ID" value="NZ_FORO01000015.1"/>
</dbReference>
<gene>
    <name evidence="2" type="ORF">SAMN05443661_11544</name>
</gene>
<keyword evidence="1" id="KW-0812">Transmembrane</keyword>
<organism evidence="2 3">
    <name type="scientific">Natronobacterium gregoryi</name>
    <dbReference type="NCBI Taxonomy" id="44930"/>
    <lineage>
        <taxon>Archaea</taxon>
        <taxon>Methanobacteriati</taxon>
        <taxon>Methanobacteriota</taxon>
        <taxon>Stenosarchaea group</taxon>
        <taxon>Halobacteria</taxon>
        <taxon>Halobacteriales</taxon>
        <taxon>Natrialbaceae</taxon>
        <taxon>Natronobacterium</taxon>
    </lineage>
</organism>
<dbReference type="GeneID" id="14207841"/>
<evidence type="ECO:0000313" key="3">
    <source>
        <dbReference type="Proteomes" id="UP000182829"/>
    </source>
</evidence>
<evidence type="ECO:0000256" key="1">
    <source>
        <dbReference type="SAM" id="Phobius"/>
    </source>
</evidence>
<dbReference type="Proteomes" id="UP000182829">
    <property type="component" value="Unassembled WGS sequence"/>
</dbReference>
<name>A0A1I3NX06_9EURY</name>
<feature type="transmembrane region" description="Helical" evidence="1">
    <location>
        <begin position="64"/>
        <end position="82"/>
    </location>
</feature>
<protein>
    <submittedName>
        <fullName evidence="2">Putative zincin peptidase</fullName>
    </submittedName>
</protein>
<accession>A0A1I3NX06</accession>
<dbReference type="InterPro" id="IPR021683">
    <property type="entry name" value="DUF3267"/>
</dbReference>
<feature type="transmembrane region" description="Helical" evidence="1">
    <location>
        <begin position="153"/>
        <end position="174"/>
    </location>
</feature>
<dbReference type="AlphaFoldDB" id="A0A1I3NX06"/>
<reference evidence="2 3" key="1">
    <citation type="submission" date="2016-10" db="EMBL/GenBank/DDBJ databases">
        <authorList>
            <person name="de Groot N.N."/>
        </authorList>
    </citation>
    <scope>NUCLEOTIDE SEQUENCE [LARGE SCALE GENOMIC DNA]</scope>
    <source>
        <strain evidence="2 3">SP2</strain>
    </source>
</reference>
<proteinExistence type="predicted"/>